<gene>
    <name evidence="1" type="ORF">H8D96_06015</name>
</gene>
<accession>A0A8J6P1K5</accession>
<name>A0A8J6P1K5_9BACT</name>
<protein>
    <submittedName>
        <fullName evidence="1">Uncharacterized protein</fullName>
    </submittedName>
</protein>
<evidence type="ECO:0000313" key="1">
    <source>
        <dbReference type="EMBL" id="MBC8431457.1"/>
    </source>
</evidence>
<evidence type="ECO:0000313" key="2">
    <source>
        <dbReference type="Proteomes" id="UP000605201"/>
    </source>
</evidence>
<dbReference type="EMBL" id="JACNIG010000143">
    <property type="protein sequence ID" value="MBC8431457.1"/>
    <property type="molecule type" value="Genomic_DNA"/>
</dbReference>
<comment type="caution">
    <text evidence="1">The sequence shown here is derived from an EMBL/GenBank/DDBJ whole genome shotgun (WGS) entry which is preliminary data.</text>
</comment>
<dbReference type="AlphaFoldDB" id="A0A8J6P1K5"/>
<reference evidence="1 2" key="1">
    <citation type="submission" date="2020-08" db="EMBL/GenBank/DDBJ databases">
        <title>Bridging the membrane lipid divide: bacteria of the FCB group superphylum have the potential to synthesize archaeal ether lipids.</title>
        <authorList>
            <person name="Villanueva L."/>
            <person name="Von Meijenfeldt F.A.B."/>
            <person name="Westbye A.B."/>
            <person name="Yadav S."/>
            <person name="Hopmans E.C."/>
            <person name="Dutilh B.E."/>
            <person name="Sinninghe Damste J.S."/>
        </authorList>
    </citation>
    <scope>NUCLEOTIDE SEQUENCE [LARGE SCALE GENOMIC DNA]</scope>
    <source>
        <strain evidence="1">NIOZ-UU17</strain>
    </source>
</reference>
<dbReference type="Proteomes" id="UP000605201">
    <property type="component" value="Unassembled WGS sequence"/>
</dbReference>
<proteinExistence type="predicted"/>
<sequence>MSFKENLLKKIKINRLAREVIATIGPPDSDRKTDKNIMRSLLEMSTYTHRKERDLDLYLQDAAAAQTNILVLDNDLAIYNTFVEDVALRKSPTVKEMISIRNVFKILNDSDVVISKKEASVKTIQQECIEMLDLSFDASDLDEIVTDGCASLERDYADGVIESLELFAEILGYAPAPKAFQISHHKGFGVLSRKESKEVVFGPMVIYSLIHNSLNLIDRQVGSFDKEKIEFVHKVTSQKEQADAQGPDVFEYLKQKALHLVHDSPK</sequence>
<organism evidence="1 2">
    <name type="scientific">Candidatus Desulfatibia vada</name>
    <dbReference type="NCBI Taxonomy" id="2841696"/>
    <lineage>
        <taxon>Bacteria</taxon>
        <taxon>Pseudomonadati</taxon>
        <taxon>Thermodesulfobacteriota</taxon>
        <taxon>Desulfobacteria</taxon>
        <taxon>Desulfobacterales</taxon>
        <taxon>Desulfobacterales incertae sedis</taxon>
        <taxon>Candidatus Desulfatibia</taxon>
    </lineage>
</organism>